<protein>
    <submittedName>
        <fullName evidence="2">Glucosamine 6-phosphate N-acetyltransferase</fullName>
    </submittedName>
</protein>
<evidence type="ECO:0000313" key="2">
    <source>
        <dbReference type="EMBL" id="ALH23133.1"/>
    </source>
</evidence>
<dbReference type="OrthoDB" id="22262at10239"/>
<dbReference type="SUPFAM" id="SSF55729">
    <property type="entry name" value="Acyl-CoA N-acyltransferases (Nat)"/>
    <property type="match status" value="1"/>
</dbReference>
<dbReference type="InterPro" id="IPR039143">
    <property type="entry name" value="GNPNAT1-like"/>
</dbReference>
<dbReference type="InterPro" id="IPR016181">
    <property type="entry name" value="Acyl_CoA_acyltransferase"/>
</dbReference>
<keyword evidence="3" id="KW-1185">Reference proteome</keyword>
<dbReference type="InterPro" id="IPR000182">
    <property type="entry name" value="GNAT_dom"/>
</dbReference>
<dbReference type="PANTHER" id="PTHR13355:SF11">
    <property type="entry name" value="GLUCOSAMINE 6-PHOSPHATE N-ACETYLTRANSFERASE"/>
    <property type="match status" value="1"/>
</dbReference>
<dbReference type="PROSITE" id="PS51186">
    <property type="entry name" value="GNAT"/>
    <property type="match status" value="1"/>
</dbReference>
<proteinExistence type="predicted"/>
<sequence>MFNQNIHNIKFNLDKRVEILNLLSQLTSCFLIDKERFDNIVYNLKDNHNIYIYIKDNKVVGIITLLIEQKLIHNGACVAHIEDLVVDKEYSRQGIARELINYCLSKLSSDCHYKVILNCSEELKRFYEKFGFIQKNIQMAKYLI</sequence>
<feature type="domain" description="N-acetyltransferase" evidence="1">
    <location>
        <begin position="9"/>
        <end position="144"/>
    </location>
</feature>
<dbReference type="Pfam" id="PF13673">
    <property type="entry name" value="Acetyltransf_10"/>
    <property type="match status" value="1"/>
</dbReference>
<dbReference type="PANTHER" id="PTHR13355">
    <property type="entry name" value="GLUCOSAMINE 6-PHOSPHATE N-ACETYLTRANSFERASE"/>
    <property type="match status" value="1"/>
</dbReference>
<dbReference type="Proteomes" id="UP000203826">
    <property type="component" value="Segment"/>
</dbReference>
<organism evidence="2 3">
    <name type="scientific">Chrysochromulina ericina virus CeV-01B</name>
    <dbReference type="NCBI Taxonomy" id="3070830"/>
    <lineage>
        <taxon>Viruses</taxon>
        <taxon>Varidnaviria</taxon>
        <taxon>Bamfordvirae</taxon>
        <taxon>Nucleocytoviricota</taxon>
        <taxon>Megaviricetes</taxon>
        <taxon>Imitervirales</taxon>
        <taxon>Mesomimiviridae</taxon>
        <taxon>Tethysvirus</taxon>
        <taxon>Tethysvirus raunefjordenense</taxon>
    </lineage>
</organism>
<gene>
    <name evidence="2" type="ORF">ceV_227</name>
</gene>
<accession>A0A0N9QYE4</accession>
<evidence type="ECO:0000259" key="1">
    <source>
        <dbReference type="PROSITE" id="PS51186"/>
    </source>
</evidence>
<dbReference type="KEGG" id="vg:26049094"/>
<dbReference type="Gene3D" id="3.40.630.30">
    <property type="match status" value="1"/>
</dbReference>
<dbReference type="EMBL" id="KT820662">
    <property type="protein sequence ID" value="ALH23133.1"/>
    <property type="molecule type" value="Genomic_DNA"/>
</dbReference>
<evidence type="ECO:0000313" key="3">
    <source>
        <dbReference type="Proteomes" id="UP000203826"/>
    </source>
</evidence>
<name>A0A0N9QYE4_9VIRU</name>
<reference evidence="2 3" key="1">
    <citation type="journal article" date="2015" name="Genome Announc.">
        <title>The 474-Kilobase-Pair Complete Genome Sequence of CeV-01B, a Virus Infecting Haptolina (Chrysochromulina) ericina (Prymnesiophyceae).</title>
        <authorList>
            <person name="Gallot-Lavallee L."/>
            <person name="Pagarete A."/>
            <person name="Legendre M."/>
            <person name="Santini S."/>
            <person name="Sandaa R.A."/>
            <person name="Himmelbauer H."/>
            <person name="Ogata H."/>
            <person name="Bratbak G."/>
            <person name="Claverie J.M."/>
        </authorList>
    </citation>
    <scope>NUCLEOTIDE SEQUENCE [LARGE SCALE GENOMIC DNA]</scope>
    <source>
        <strain evidence="2">CeV-01B</strain>
    </source>
</reference>
<dbReference type="CDD" id="cd04301">
    <property type="entry name" value="NAT_SF"/>
    <property type="match status" value="1"/>
</dbReference>
<dbReference type="GO" id="GO:0004343">
    <property type="term" value="F:glucosamine 6-phosphate N-acetyltransferase activity"/>
    <property type="evidence" value="ECO:0007669"/>
    <property type="project" value="TreeGrafter"/>
</dbReference>